<reference evidence="1" key="1">
    <citation type="journal article" date="2011" name="Mol. Biol. Evol.">
        <title>The Organellar Genome and Metabolic Potential of the Hydrogen-Producing Mitochondrion of Nyctotherus ovalis.</title>
        <authorList>
            <person name="de Graaf R.M."/>
            <person name="Ricard G."/>
            <person name="van Alen T.A."/>
            <person name="Duarte I."/>
            <person name="Dutilh B.E."/>
            <person name="Burgtorf C."/>
            <person name="Kuiper J.W."/>
            <person name="van der Staay G.W."/>
            <person name="Tielens A.G."/>
            <person name="Huynen M.A."/>
            <person name="Hackstein J.H."/>
        </authorList>
    </citation>
    <scope>NUCLEOTIDE SEQUENCE</scope>
</reference>
<accession>F1AAL8</accession>
<sequence>MDKLSRRWHLAQGSVKRLTRNWWYAKPRTGRAHTNQLHFVVPSNIRCLVIVTERRYIIYLYDSGYSFVVILNKQLFHTVRYYNDTHTIRFVGFWNIELFKLGRAHLYKLLHVFRLYFVLRLKVYGRRYRLYKRNRFRDIQYRFGFGHPVTVWIEGIAVHMCAKRRHRLMSHDYDYLQNKGREIVDWFPRGDYTEKGLGIENKPYLLRFGK</sequence>
<keyword evidence="1" id="KW-0687">Ribonucleoprotein</keyword>
<dbReference type="GO" id="GO:0005840">
    <property type="term" value="C:ribosome"/>
    <property type="evidence" value="ECO:0007669"/>
    <property type="project" value="UniProtKB-KW"/>
</dbReference>
<keyword evidence="1" id="KW-0689">Ribosomal protein</keyword>
<keyword evidence="1" id="KW-0496">Mitochondrion</keyword>
<proteinExistence type="predicted"/>
<name>F1AAL8_NYCOV</name>
<dbReference type="AlphaFoldDB" id="F1AAL8"/>
<organism evidence="1">
    <name type="scientific">Nyctotherus ovalis</name>
    <name type="common">Ciliate protozoan</name>
    <dbReference type="NCBI Taxonomy" id="70075"/>
    <lineage>
        <taxon>Eukaryota</taxon>
        <taxon>Sar</taxon>
        <taxon>Alveolata</taxon>
        <taxon>Ciliophora</taxon>
        <taxon>Intramacronucleata</taxon>
        <taxon>Armophorea</taxon>
        <taxon>Clevelandellida</taxon>
        <taxon>Nyctotheridae</taxon>
        <taxon>Nyctotherus</taxon>
    </lineage>
</organism>
<protein>
    <submittedName>
        <fullName evidence="1">Ribosomal protein L6</fullName>
    </submittedName>
</protein>
<geneLocation type="mitochondrion" evidence="1"/>
<dbReference type="EMBL" id="GU057832">
    <property type="protein sequence ID" value="ADN85896.1"/>
    <property type="molecule type" value="Genomic_DNA"/>
</dbReference>
<feature type="non-terminal residue" evidence="1">
    <location>
        <position position="210"/>
    </location>
</feature>
<evidence type="ECO:0000313" key="1">
    <source>
        <dbReference type="EMBL" id="ADN85896.1"/>
    </source>
</evidence>
<gene>
    <name evidence="1" type="primary">rpl6</name>
</gene>